<dbReference type="Gene3D" id="1.25.40.10">
    <property type="entry name" value="Tetratricopeptide repeat domain"/>
    <property type="match status" value="1"/>
</dbReference>
<accession>A0A094JEA5</accession>
<dbReference type="CDD" id="cd01949">
    <property type="entry name" value="GGDEF"/>
    <property type="match status" value="1"/>
</dbReference>
<evidence type="ECO:0000256" key="5">
    <source>
        <dbReference type="SAM" id="Phobius"/>
    </source>
</evidence>
<keyword evidence="5" id="KW-0812">Transmembrane</keyword>
<dbReference type="PROSITE" id="PS50887">
    <property type="entry name" value="GGDEF"/>
    <property type="match status" value="1"/>
</dbReference>
<keyword evidence="9" id="KW-1185">Reference proteome</keyword>
<gene>
    <name evidence="8" type="ORF">IDSA_07280</name>
</gene>
<dbReference type="InterPro" id="IPR029787">
    <property type="entry name" value="Nucleotide_cyclase"/>
</dbReference>
<dbReference type="Proteomes" id="UP000054363">
    <property type="component" value="Unassembled WGS sequence"/>
</dbReference>
<dbReference type="InterPro" id="IPR043128">
    <property type="entry name" value="Rev_trsase/Diguanyl_cyclase"/>
</dbReference>
<evidence type="ECO:0000256" key="6">
    <source>
        <dbReference type="SAM" id="SignalP"/>
    </source>
</evidence>
<feature type="domain" description="GGDEF" evidence="7">
    <location>
        <begin position="511"/>
        <end position="649"/>
    </location>
</feature>
<reference evidence="8 9" key="1">
    <citation type="submission" date="2014-06" db="EMBL/GenBank/DDBJ databases">
        <title>The draft genome sequence of Idiomarina salinarum ISL-52.</title>
        <authorList>
            <person name="Du J."/>
            <person name="Shao Z."/>
        </authorList>
    </citation>
    <scope>NUCLEOTIDE SEQUENCE [LARGE SCALE GENOMIC DNA]</scope>
    <source>
        <strain evidence="8 9">ISL-52</strain>
    </source>
</reference>
<dbReference type="InterPro" id="IPR050469">
    <property type="entry name" value="Diguanylate_Cyclase"/>
</dbReference>
<dbReference type="GO" id="GO:0052621">
    <property type="term" value="F:diguanylate cyclase activity"/>
    <property type="evidence" value="ECO:0007669"/>
    <property type="project" value="UniProtKB-EC"/>
</dbReference>
<evidence type="ECO:0000313" key="9">
    <source>
        <dbReference type="Proteomes" id="UP000054363"/>
    </source>
</evidence>
<dbReference type="EMBL" id="JPER01000003">
    <property type="protein sequence ID" value="KFZ30871.1"/>
    <property type="molecule type" value="Genomic_DNA"/>
</dbReference>
<dbReference type="Pfam" id="PF13424">
    <property type="entry name" value="TPR_12"/>
    <property type="match status" value="1"/>
</dbReference>
<dbReference type="InterPro" id="IPR000160">
    <property type="entry name" value="GGDEF_dom"/>
</dbReference>
<dbReference type="Pfam" id="PF12862">
    <property type="entry name" value="ANAPC5"/>
    <property type="match status" value="1"/>
</dbReference>
<dbReference type="InterPro" id="IPR011990">
    <property type="entry name" value="TPR-like_helical_dom_sf"/>
</dbReference>
<evidence type="ECO:0000256" key="1">
    <source>
        <dbReference type="ARBA" id="ARBA00001946"/>
    </source>
</evidence>
<comment type="catalytic activity">
    <reaction evidence="3">
        <text>2 GTP = 3',3'-c-di-GMP + 2 diphosphate</text>
        <dbReference type="Rhea" id="RHEA:24898"/>
        <dbReference type="ChEBI" id="CHEBI:33019"/>
        <dbReference type="ChEBI" id="CHEBI:37565"/>
        <dbReference type="ChEBI" id="CHEBI:58805"/>
        <dbReference type="EC" id="2.7.7.65"/>
    </reaction>
</comment>
<dbReference type="NCBIfam" id="TIGR00254">
    <property type="entry name" value="GGDEF"/>
    <property type="match status" value="1"/>
</dbReference>
<dbReference type="OrthoDB" id="6191081at2"/>
<dbReference type="PANTHER" id="PTHR45138">
    <property type="entry name" value="REGULATORY COMPONENTS OF SENSORY TRANSDUCTION SYSTEM"/>
    <property type="match status" value="1"/>
</dbReference>
<keyword evidence="5" id="KW-1133">Transmembrane helix</keyword>
<protein>
    <recommendedName>
        <fullName evidence="2">diguanylate cyclase</fullName>
        <ecNumber evidence="2">2.7.7.65</ecNumber>
    </recommendedName>
</protein>
<evidence type="ECO:0000259" key="7">
    <source>
        <dbReference type="PROSITE" id="PS50887"/>
    </source>
</evidence>
<evidence type="ECO:0000256" key="3">
    <source>
        <dbReference type="ARBA" id="ARBA00034247"/>
    </source>
</evidence>
<feature type="signal peptide" evidence="6">
    <location>
        <begin position="1"/>
        <end position="27"/>
    </location>
</feature>
<sequence length="685" mass="77573">MPRSLYKVFFCIAFAVAVIQLSSAVMAQELPAVDPVVESRLDELLNNAGGAEEVAAELQTITDNLTDTTPIMSQVRTLTYLSMYKAYAGKVEEAYAIHSRVSRLADASGIPDAIAEAAANHIELKLLERKLTEAYTLLNEAILPLQDATLPRVRYYIHNLVARVYSNKNQYERALEHLIQAADAVDETDDSRTHIRRIHIKLRIAQLQTQLKNYDEAIRHTDEALALAESLQLTDIFYGEILLQKAITETDRGNYDDALAVYQQLENYFAGDEENGDLYGIVLNNMADLDIRTGRYNEAEELLNRALALAQEHEDPVSAELIQFNLGFVDVHQGEHEQGLSTMKTAVDRFRDTWIDSEFEGVLGEYAEALGMAGQYQQQARILLEQRDLRDKVFSLELQKNLTELQSLYDNKDKAQQIKLLQQQNDLKQQLLKNEEQRQLILTLLVILAAIAGVLVYFLYRAARKSNLKLKDANARLADQSIRDPLTGLLNRRAIQQELERQKKEARQTKREDAMILLDVDYFKRINDHYGHTAGDAVLMEISRRLVEVSRDSDKVVRWGGEEFLIYLSDAEHDAMPRLTQRVLDVIGSQPVSHDGHTIPITATAGFISFPFADLDNNEMDWEETLQLADMALYAGKVYGRNQAWGVMELNEPFEKARKRLETDLPGAISENIISVTVIHGPAQE</sequence>
<dbReference type="PANTHER" id="PTHR45138:SF9">
    <property type="entry name" value="DIGUANYLATE CYCLASE DGCM-RELATED"/>
    <property type="match status" value="1"/>
</dbReference>
<dbReference type="eggNOG" id="COG2199">
    <property type="taxonomic scope" value="Bacteria"/>
</dbReference>
<proteinExistence type="predicted"/>
<evidence type="ECO:0000256" key="2">
    <source>
        <dbReference type="ARBA" id="ARBA00012528"/>
    </source>
</evidence>
<feature type="chain" id="PRO_5001900571" description="diguanylate cyclase" evidence="6">
    <location>
        <begin position="28"/>
        <end position="685"/>
    </location>
</feature>
<evidence type="ECO:0000256" key="4">
    <source>
        <dbReference type="SAM" id="Coils"/>
    </source>
</evidence>
<dbReference type="SUPFAM" id="SSF55073">
    <property type="entry name" value="Nucleotide cyclase"/>
    <property type="match status" value="1"/>
</dbReference>
<keyword evidence="5" id="KW-0472">Membrane</keyword>
<dbReference type="SMART" id="SM00267">
    <property type="entry name" value="GGDEF"/>
    <property type="match status" value="1"/>
</dbReference>
<dbReference type="EC" id="2.7.7.65" evidence="2"/>
<dbReference type="STRING" id="435908.IDSA_07280"/>
<dbReference type="Pfam" id="PF00990">
    <property type="entry name" value="GGDEF"/>
    <property type="match status" value="1"/>
</dbReference>
<dbReference type="AlphaFoldDB" id="A0A094JEA5"/>
<dbReference type="SMART" id="SM00028">
    <property type="entry name" value="TPR"/>
    <property type="match status" value="4"/>
</dbReference>
<feature type="transmembrane region" description="Helical" evidence="5">
    <location>
        <begin position="440"/>
        <end position="460"/>
    </location>
</feature>
<feature type="coiled-coil region" evidence="4">
    <location>
        <begin position="168"/>
        <end position="224"/>
    </location>
</feature>
<name>A0A094JEA5_9GAMM</name>
<comment type="cofactor">
    <cofactor evidence="1">
        <name>Mg(2+)</name>
        <dbReference type="ChEBI" id="CHEBI:18420"/>
    </cofactor>
</comment>
<keyword evidence="6" id="KW-0732">Signal</keyword>
<dbReference type="InterPro" id="IPR019734">
    <property type="entry name" value="TPR_rpt"/>
</dbReference>
<organism evidence="8 9">
    <name type="scientific">Pseudidiomarina salinarum</name>
    <dbReference type="NCBI Taxonomy" id="435908"/>
    <lineage>
        <taxon>Bacteria</taxon>
        <taxon>Pseudomonadati</taxon>
        <taxon>Pseudomonadota</taxon>
        <taxon>Gammaproteobacteria</taxon>
        <taxon>Alteromonadales</taxon>
        <taxon>Idiomarinaceae</taxon>
        <taxon>Pseudidiomarina</taxon>
    </lineage>
</organism>
<dbReference type="FunFam" id="3.30.70.270:FF:000001">
    <property type="entry name" value="Diguanylate cyclase domain protein"/>
    <property type="match status" value="1"/>
</dbReference>
<evidence type="ECO:0000313" key="8">
    <source>
        <dbReference type="EMBL" id="KFZ30871.1"/>
    </source>
</evidence>
<dbReference type="SUPFAM" id="SSF48452">
    <property type="entry name" value="TPR-like"/>
    <property type="match status" value="2"/>
</dbReference>
<comment type="caution">
    <text evidence="8">The sequence shown here is derived from an EMBL/GenBank/DDBJ whole genome shotgun (WGS) entry which is preliminary data.</text>
</comment>
<dbReference type="Gene3D" id="3.30.70.270">
    <property type="match status" value="1"/>
</dbReference>
<keyword evidence="4" id="KW-0175">Coiled coil</keyword>
<dbReference type="InterPro" id="IPR026000">
    <property type="entry name" value="Apc5_dom"/>
</dbReference>